<evidence type="ECO:0000256" key="1">
    <source>
        <dbReference type="SAM" id="MobiDB-lite"/>
    </source>
</evidence>
<evidence type="ECO:0000313" key="3">
    <source>
        <dbReference type="EMBL" id="RQX09133.1"/>
    </source>
</evidence>
<organism evidence="3 4">
    <name type="scientific">Micromonospora arida</name>
    <dbReference type="NCBI Taxonomy" id="2203715"/>
    <lineage>
        <taxon>Bacteria</taxon>
        <taxon>Bacillati</taxon>
        <taxon>Actinomycetota</taxon>
        <taxon>Actinomycetes</taxon>
        <taxon>Micromonosporales</taxon>
        <taxon>Micromonosporaceae</taxon>
        <taxon>Micromonospora</taxon>
    </lineage>
</organism>
<feature type="region of interest" description="Disordered" evidence="1">
    <location>
        <begin position="309"/>
        <end position="384"/>
    </location>
</feature>
<reference evidence="3 4" key="1">
    <citation type="submission" date="2018-05" db="EMBL/GenBank/DDBJ databases">
        <title>Micromonospora from Atacama Desert.</title>
        <authorList>
            <person name="Carro L."/>
            <person name="Goodfellow M."/>
            <person name="Klenk H.-P."/>
        </authorList>
    </citation>
    <scope>NUCLEOTIDE SEQUENCE [LARGE SCALE GENOMIC DNA]</scope>
    <source>
        <strain evidence="3 4">LB32</strain>
    </source>
</reference>
<gene>
    <name evidence="3" type="ORF">DLJ58_16175</name>
</gene>
<evidence type="ECO:0000313" key="4">
    <source>
        <dbReference type="Proteomes" id="UP000266889"/>
    </source>
</evidence>
<feature type="transmembrane region" description="Helical" evidence="2">
    <location>
        <begin position="145"/>
        <end position="167"/>
    </location>
</feature>
<dbReference type="Gene3D" id="1.10.287.1260">
    <property type="match status" value="1"/>
</dbReference>
<name>A0A3N9XNY8_9ACTN</name>
<dbReference type="EMBL" id="QGSY01000178">
    <property type="protein sequence ID" value="RQX09133.1"/>
    <property type="molecule type" value="Genomic_DNA"/>
</dbReference>
<accession>A0A3N9XNY8</accession>
<dbReference type="InterPro" id="IPR008910">
    <property type="entry name" value="MSC_TM_helix"/>
</dbReference>
<feature type="compositionally biased region" description="Polar residues" evidence="1">
    <location>
        <begin position="319"/>
        <end position="342"/>
    </location>
</feature>
<protein>
    <submittedName>
        <fullName evidence="3">Uncharacterized protein</fullName>
    </submittedName>
</protein>
<feature type="transmembrane region" description="Helical" evidence="2">
    <location>
        <begin position="23"/>
        <end position="41"/>
    </location>
</feature>
<keyword evidence="2" id="KW-0812">Transmembrane</keyword>
<dbReference type="AlphaFoldDB" id="A0A3N9XNY8"/>
<sequence>MSDNVSDAVGDALRSVMLFLPKAVAFLAILVAGWLIAKAVLKIVEKVLERVGFDRAVERGGIRRALSRSRYDASDIVAKLVYYAVLLFTLQLAFGIWGPNPISDLLGAVISWLPRAFVAIVIVVVAAAIANAVKDIISGALGGLSYGRVLATIASVFILGLGVIAALNQIGVATAVTTPVLIAVLATIGGILVVGVGGGLIRPMQSRWESWLTRAERESQLIAEHAQAYRAGRRDAEAELARRSATTSEAEATQVVTRPADAEATQVVTRPADADATQVVARPSDPEATQVVHFPVSSDATQVVGRGAVDDVTPTPTPARSSATDDTTQVVSGSADSDVTQGVGTGVDPDATQVVTGGTDRAVPGQRTSDDSETTTVIPPVDRR</sequence>
<keyword evidence="2" id="KW-0472">Membrane</keyword>
<evidence type="ECO:0000256" key="2">
    <source>
        <dbReference type="SAM" id="Phobius"/>
    </source>
</evidence>
<proteinExistence type="predicted"/>
<keyword evidence="2" id="KW-1133">Transmembrane helix</keyword>
<keyword evidence="4" id="KW-1185">Reference proteome</keyword>
<comment type="caution">
    <text evidence="3">The sequence shown here is derived from an EMBL/GenBank/DDBJ whole genome shotgun (WGS) entry which is preliminary data.</text>
</comment>
<dbReference type="OrthoDB" id="5184470at2"/>
<feature type="transmembrane region" description="Helical" evidence="2">
    <location>
        <begin position="179"/>
        <end position="201"/>
    </location>
</feature>
<feature type="transmembrane region" description="Helical" evidence="2">
    <location>
        <begin position="76"/>
        <end position="97"/>
    </location>
</feature>
<dbReference type="Proteomes" id="UP000266889">
    <property type="component" value="Unassembled WGS sequence"/>
</dbReference>
<feature type="transmembrane region" description="Helical" evidence="2">
    <location>
        <begin position="109"/>
        <end position="133"/>
    </location>
</feature>
<dbReference type="Pfam" id="PF05552">
    <property type="entry name" value="MS_channel_1st_1"/>
    <property type="match status" value="2"/>
</dbReference>